<gene>
    <name evidence="4" type="ORF">D3H65_24100</name>
</gene>
<reference evidence="4 5" key="1">
    <citation type="submission" date="2018-09" db="EMBL/GenBank/DDBJ databases">
        <title>Genome sequencing of strain 6GH32-13.</title>
        <authorList>
            <person name="Weon H.-Y."/>
            <person name="Heo J."/>
            <person name="Kwon S.-W."/>
        </authorList>
    </citation>
    <scope>NUCLEOTIDE SEQUENCE [LARGE SCALE GENOMIC DNA]</scope>
    <source>
        <strain evidence="4 5">5GH32-13</strain>
    </source>
</reference>
<dbReference type="InterPro" id="IPR012373">
    <property type="entry name" value="Ferrdict_sens_TM"/>
</dbReference>
<dbReference type="Pfam" id="PF04773">
    <property type="entry name" value="FecR"/>
    <property type="match status" value="1"/>
</dbReference>
<dbReference type="PANTHER" id="PTHR30273:SF2">
    <property type="entry name" value="PROTEIN FECR"/>
    <property type="match status" value="1"/>
</dbReference>
<protein>
    <submittedName>
        <fullName evidence="4">FecR family protein</fullName>
    </submittedName>
</protein>
<dbReference type="Gene3D" id="3.55.50.30">
    <property type="match status" value="1"/>
</dbReference>
<dbReference type="GO" id="GO:0016989">
    <property type="term" value="F:sigma factor antagonist activity"/>
    <property type="evidence" value="ECO:0007669"/>
    <property type="project" value="TreeGrafter"/>
</dbReference>
<dbReference type="Gene3D" id="2.60.120.1440">
    <property type="match status" value="1"/>
</dbReference>
<dbReference type="PANTHER" id="PTHR30273">
    <property type="entry name" value="PERIPLASMIC SIGNAL SENSOR AND SIGMA FACTOR ACTIVATOR FECR-RELATED"/>
    <property type="match status" value="1"/>
</dbReference>
<name>A0A3B7MU17_9BACT</name>
<evidence type="ECO:0000259" key="2">
    <source>
        <dbReference type="Pfam" id="PF04773"/>
    </source>
</evidence>
<dbReference type="Proteomes" id="UP000263900">
    <property type="component" value="Chromosome"/>
</dbReference>
<evidence type="ECO:0000313" key="4">
    <source>
        <dbReference type="EMBL" id="AXY76883.1"/>
    </source>
</evidence>
<keyword evidence="5" id="KW-1185">Reference proteome</keyword>
<dbReference type="Pfam" id="PF16344">
    <property type="entry name" value="FecR_C"/>
    <property type="match status" value="1"/>
</dbReference>
<dbReference type="EMBL" id="CP032157">
    <property type="protein sequence ID" value="AXY76883.1"/>
    <property type="molecule type" value="Genomic_DNA"/>
</dbReference>
<evidence type="ECO:0000259" key="3">
    <source>
        <dbReference type="Pfam" id="PF16344"/>
    </source>
</evidence>
<organism evidence="4 5">
    <name type="scientific">Paraflavitalea soli</name>
    <dbReference type="NCBI Taxonomy" id="2315862"/>
    <lineage>
        <taxon>Bacteria</taxon>
        <taxon>Pseudomonadati</taxon>
        <taxon>Bacteroidota</taxon>
        <taxon>Chitinophagia</taxon>
        <taxon>Chitinophagales</taxon>
        <taxon>Chitinophagaceae</taxon>
        <taxon>Paraflavitalea</taxon>
    </lineage>
</organism>
<dbReference type="RefSeq" id="WP_119052760.1">
    <property type="nucleotide sequence ID" value="NZ_CP032157.1"/>
</dbReference>
<dbReference type="FunFam" id="2.60.120.1440:FF:000001">
    <property type="entry name" value="Putative anti-sigma factor"/>
    <property type="match status" value="1"/>
</dbReference>
<keyword evidence="1" id="KW-0812">Transmembrane</keyword>
<accession>A0A3B7MU17</accession>
<proteinExistence type="predicted"/>
<feature type="domain" description="FecR protein" evidence="2">
    <location>
        <begin position="138"/>
        <end position="233"/>
    </location>
</feature>
<sequence length="371" mass="42339">MSTERIWELMARKLAEEASDEELGELEQLLRTHPDLHFPIQTITDLWQQPSQPADQVSIETGYHQHIARMQEMGILIGQAPDDNALLLEGSRKPSRRRFMSWAAVGAAAIAAAWFFYWLQPPASVKTPLLAEKSPLSEIITRQGSRTKVQLPDGTHVWLNAGSKLIYDKDFNGSKREVTLTGEGYFDVVRNEKKPFIIHTVKMDVKVLGTQFNVKSYPNDKTTEAALIHGSIEVSLKDRPAQKIILKPNEKIVVANKDTLLTSENNTRPRGEETEPLVVIRNLTYQKKDSSILETSWLENKLVFENESFKELALKMERWYGVSINFKDEKMDTLHFTGVFENETIEEAMRALKITGSFNYKFQGKTIMISR</sequence>
<keyword evidence="1" id="KW-1133">Transmembrane helix</keyword>
<dbReference type="InterPro" id="IPR032508">
    <property type="entry name" value="FecR_C"/>
</dbReference>
<feature type="domain" description="Protein FecR C-terminal" evidence="3">
    <location>
        <begin position="301"/>
        <end position="369"/>
    </location>
</feature>
<dbReference type="InterPro" id="IPR006860">
    <property type="entry name" value="FecR"/>
</dbReference>
<evidence type="ECO:0000256" key="1">
    <source>
        <dbReference type="SAM" id="Phobius"/>
    </source>
</evidence>
<dbReference type="AlphaFoldDB" id="A0A3B7MU17"/>
<dbReference type="PIRSF" id="PIRSF018266">
    <property type="entry name" value="FecR"/>
    <property type="match status" value="1"/>
</dbReference>
<keyword evidence="1" id="KW-0472">Membrane</keyword>
<feature type="transmembrane region" description="Helical" evidence="1">
    <location>
        <begin position="99"/>
        <end position="119"/>
    </location>
</feature>
<dbReference type="OrthoDB" id="1523735at2"/>
<dbReference type="KEGG" id="pseg:D3H65_24100"/>
<evidence type="ECO:0000313" key="5">
    <source>
        <dbReference type="Proteomes" id="UP000263900"/>
    </source>
</evidence>